<protein>
    <submittedName>
        <fullName evidence="1">CRISPR-associated protein</fullName>
    </submittedName>
</protein>
<evidence type="ECO:0000313" key="2">
    <source>
        <dbReference type="Proteomes" id="UP000283442"/>
    </source>
</evidence>
<name>A0A414P0F4_9FIRM</name>
<accession>A0A414P0F4</accession>
<dbReference type="AlphaFoldDB" id="A0A414P0F4"/>
<sequence>MFINHSNHPSTFWSEEERRAAEVYGRIVDMAFPAISPSANELEVDELAEANAACIIAQEPAVVLCQGEYTYTYALVKRLLAKGVCVVAACSERMVEEHHEPDGSTRRISQFRFTRFRCYGC</sequence>
<gene>
    <name evidence="1" type="ORF">DW674_01570</name>
</gene>
<dbReference type="EMBL" id="QRHE01000001">
    <property type="protein sequence ID" value="RHF53670.1"/>
    <property type="molecule type" value="Genomic_DNA"/>
</dbReference>
<reference evidence="1 2" key="1">
    <citation type="submission" date="2018-08" db="EMBL/GenBank/DDBJ databases">
        <title>A genome reference for cultivated species of the human gut microbiota.</title>
        <authorList>
            <person name="Zou Y."/>
            <person name="Xue W."/>
            <person name="Luo G."/>
        </authorList>
    </citation>
    <scope>NUCLEOTIDE SEQUENCE [LARGE SCALE GENOMIC DNA]</scope>
    <source>
        <strain evidence="1 2">AM25-21AC</strain>
    </source>
</reference>
<dbReference type="Proteomes" id="UP000283442">
    <property type="component" value="Unassembled WGS sequence"/>
</dbReference>
<dbReference type="OrthoDB" id="1452810at2"/>
<evidence type="ECO:0000313" key="1">
    <source>
        <dbReference type="EMBL" id="RHF53670.1"/>
    </source>
</evidence>
<comment type="caution">
    <text evidence="1">The sequence shown here is derived from an EMBL/GenBank/DDBJ whole genome shotgun (WGS) entry which is preliminary data.</text>
</comment>
<organism evidence="1 2">
    <name type="scientific">Mitsuokella multacida</name>
    <dbReference type="NCBI Taxonomy" id="52226"/>
    <lineage>
        <taxon>Bacteria</taxon>
        <taxon>Bacillati</taxon>
        <taxon>Bacillota</taxon>
        <taxon>Negativicutes</taxon>
        <taxon>Selenomonadales</taxon>
        <taxon>Selenomonadaceae</taxon>
        <taxon>Mitsuokella</taxon>
    </lineage>
</organism>
<proteinExistence type="predicted"/>